<keyword evidence="2" id="KW-1133">Transmembrane helix</keyword>
<feature type="region of interest" description="Disordered" evidence="1">
    <location>
        <begin position="1"/>
        <end position="44"/>
    </location>
</feature>
<dbReference type="AlphaFoldDB" id="A0A5J4LU72"/>
<name>A0A5J4LU72_9ACTN</name>
<dbReference type="EMBL" id="BLAG01000022">
    <property type="protein sequence ID" value="GES33868.1"/>
    <property type="molecule type" value="Genomic_DNA"/>
</dbReference>
<feature type="compositionally biased region" description="Low complexity" evidence="1">
    <location>
        <begin position="11"/>
        <end position="34"/>
    </location>
</feature>
<reference evidence="3 4" key="1">
    <citation type="submission" date="2019-10" db="EMBL/GenBank/DDBJ databases">
        <title>Whole genome shotgun sequence of Streptomyces angustmyceticus NBRC 3934.</title>
        <authorList>
            <person name="Hosoyama A."/>
            <person name="Ichikawa N."/>
            <person name="Kimura A."/>
            <person name="Kitahashi Y."/>
            <person name="Komaki H."/>
            <person name="Uohara A."/>
        </authorList>
    </citation>
    <scope>NUCLEOTIDE SEQUENCE [LARGE SCALE GENOMIC DNA]</scope>
    <source>
        <strain evidence="3 4">NBRC 3934</strain>
    </source>
</reference>
<keyword evidence="4" id="KW-1185">Reference proteome</keyword>
<feature type="transmembrane region" description="Helical" evidence="2">
    <location>
        <begin position="55"/>
        <end position="76"/>
    </location>
</feature>
<protein>
    <submittedName>
        <fullName evidence="3">Uncharacterized protein</fullName>
    </submittedName>
</protein>
<feature type="transmembrane region" description="Helical" evidence="2">
    <location>
        <begin position="82"/>
        <end position="105"/>
    </location>
</feature>
<evidence type="ECO:0000313" key="4">
    <source>
        <dbReference type="Proteomes" id="UP000325598"/>
    </source>
</evidence>
<keyword evidence="2" id="KW-0812">Transmembrane</keyword>
<evidence type="ECO:0000313" key="3">
    <source>
        <dbReference type="EMBL" id="GES33868.1"/>
    </source>
</evidence>
<keyword evidence="2" id="KW-0472">Membrane</keyword>
<gene>
    <name evidence="3" type="ORF">San01_63560</name>
</gene>
<accession>A0A5J4LU72</accession>
<evidence type="ECO:0000256" key="1">
    <source>
        <dbReference type="SAM" id="MobiDB-lite"/>
    </source>
</evidence>
<sequence>MSSDRPARPLRTATEENAMTTMTTAPAPASASDRTAQHAAPAPAPALPSVHMRALLTWLAVYPCITLAQIALGPALMPLPVALRVLVITGLVVPLVVYVLVPNLLKIRAAVLRRKG</sequence>
<organism evidence="3 4">
    <name type="scientific">Streptomyces angustmyceticus</name>
    <dbReference type="NCBI Taxonomy" id="285578"/>
    <lineage>
        <taxon>Bacteria</taxon>
        <taxon>Bacillati</taxon>
        <taxon>Actinomycetota</taxon>
        <taxon>Actinomycetes</taxon>
        <taxon>Kitasatosporales</taxon>
        <taxon>Streptomycetaceae</taxon>
        <taxon>Streptomyces</taxon>
    </lineage>
</organism>
<evidence type="ECO:0000256" key="2">
    <source>
        <dbReference type="SAM" id="Phobius"/>
    </source>
</evidence>
<dbReference type="RefSeq" id="WP_174887017.1">
    <property type="nucleotide sequence ID" value="NZ_BLAG01000022.1"/>
</dbReference>
<proteinExistence type="predicted"/>
<comment type="caution">
    <text evidence="3">The sequence shown here is derived from an EMBL/GenBank/DDBJ whole genome shotgun (WGS) entry which is preliminary data.</text>
</comment>
<dbReference type="Proteomes" id="UP000325598">
    <property type="component" value="Unassembled WGS sequence"/>
</dbReference>